<dbReference type="InterPro" id="IPR050838">
    <property type="entry name" value="Ketopantoate_reductase"/>
</dbReference>
<dbReference type="InterPro" id="IPR003710">
    <property type="entry name" value="ApbA"/>
</dbReference>
<evidence type="ECO:0000256" key="2">
    <source>
        <dbReference type="ARBA" id="ARBA00004994"/>
    </source>
</evidence>
<feature type="domain" description="Ketopantoate reductase C-terminal" evidence="13">
    <location>
        <begin position="177"/>
        <end position="304"/>
    </location>
</feature>
<dbReference type="PANTHER" id="PTHR43765:SF2">
    <property type="entry name" value="2-DEHYDROPANTOATE 2-REDUCTASE"/>
    <property type="match status" value="1"/>
</dbReference>
<dbReference type="Gene3D" id="1.10.1040.10">
    <property type="entry name" value="N-(1-d-carboxylethyl)-l-norvaline Dehydrogenase, domain 2"/>
    <property type="match status" value="1"/>
</dbReference>
<evidence type="ECO:0000256" key="9">
    <source>
        <dbReference type="ARBA" id="ARBA00032024"/>
    </source>
</evidence>
<dbReference type="Gene3D" id="3.40.50.720">
    <property type="entry name" value="NAD(P)-binding Rossmann-like Domain"/>
    <property type="match status" value="1"/>
</dbReference>
<dbReference type="InterPro" id="IPR013328">
    <property type="entry name" value="6PGD_dom2"/>
</dbReference>
<dbReference type="OrthoDB" id="9793586at2"/>
<proteinExistence type="inferred from homology"/>
<dbReference type="RefSeq" id="WP_039254121.1">
    <property type="nucleotide sequence ID" value="NZ_JENJ01000016.1"/>
</dbReference>
<dbReference type="GO" id="GO:0005737">
    <property type="term" value="C:cytoplasm"/>
    <property type="evidence" value="ECO:0007669"/>
    <property type="project" value="TreeGrafter"/>
</dbReference>
<name>A0A0A0IBE7_CLONO</name>
<feature type="domain" description="Ketopantoate reductase N-terminal" evidence="12">
    <location>
        <begin position="3"/>
        <end position="151"/>
    </location>
</feature>
<dbReference type="SUPFAM" id="SSF51735">
    <property type="entry name" value="NAD(P)-binding Rossmann-fold domains"/>
    <property type="match status" value="1"/>
</dbReference>
<evidence type="ECO:0000256" key="3">
    <source>
        <dbReference type="ARBA" id="ARBA00007870"/>
    </source>
</evidence>
<evidence type="ECO:0000256" key="4">
    <source>
        <dbReference type="ARBA" id="ARBA00013014"/>
    </source>
</evidence>
<keyword evidence="7 11" id="KW-0521">NADP</keyword>
<comment type="caution">
    <text evidence="14">The sequence shown here is derived from an EMBL/GenBank/DDBJ whole genome shotgun (WGS) entry which is preliminary data.</text>
</comment>
<dbReference type="AlphaFoldDB" id="A0A0A0IBE7"/>
<dbReference type="GO" id="GO:0015940">
    <property type="term" value="P:pantothenate biosynthetic process"/>
    <property type="evidence" value="ECO:0007669"/>
    <property type="project" value="UniProtKB-UniPathway"/>
</dbReference>
<keyword evidence="6 11" id="KW-0566">Pantothenate biosynthesis</keyword>
<dbReference type="InterPro" id="IPR013752">
    <property type="entry name" value="KPA_reductase"/>
</dbReference>
<dbReference type="Pfam" id="PF08546">
    <property type="entry name" value="ApbA_C"/>
    <property type="match status" value="1"/>
</dbReference>
<evidence type="ECO:0000256" key="10">
    <source>
        <dbReference type="ARBA" id="ARBA00048793"/>
    </source>
</evidence>
<dbReference type="GO" id="GO:0050661">
    <property type="term" value="F:NADP binding"/>
    <property type="evidence" value="ECO:0007669"/>
    <property type="project" value="TreeGrafter"/>
</dbReference>
<organism evidence="14 15">
    <name type="scientific">Clostridium novyi A str. 4552</name>
    <dbReference type="NCBI Taxonomy" id="1444289"/>
    <lineage>
        <taxon>Bacteria</taxon>
        <taxon>Bacillati</taxon>
        <taxon>Bacillota</taxon>
        <taxon>Clostridia</taxon>
        <taxon>Eubacteriales</taxon>
        <taxon>Clostridiaceae</taxon>
        <taxon>Clostridium</taxon>
    </lineage>
</organism>
<dbReference type="EMBL" id="JENJ01000016">
    <property type="protein sequence ID" value="KGM96940.1"/>
    <property type="molecule type" value="Genomic_DNA"/>
</dbReference>
<dbReference type="NCBIfam" id="NF005088">
    <property type="entry name" value="PRK06522.1-2"/>
    <property type="match status" value="1"/>
</dbReference>
<comment type="catalytic activity">
    <reaction evidence="10 11">
        <text>(R)-pantoate + NADP(+) = 2-dehydropantoate + NADPH + H(+)</text>
        <dbReference type="Rhea" id="RHEA:16233"/>
        <dbReference type="ChEBI" id="CHEBI:11561"/>
        <dbReference type="ChEBI" id="CHEBI:15378"/>
        <dbReference type="ChEBI" id="CHEBI:15980"/>
        <dbReference type="ChEBI" id="CHEBI:57783"/>
        <dbReference type="ChEBI" id="CHEBI:58349"/>
        <dbReference type="EC" id="1.1.1.169"/>
    </reaction>
</comment>
<dbReference type="SUPFAM" id="SSF48179">
    <property type="entry name" value="6-phosphogluconate dehydrogenase C-terminal domain-like"/>
    <property type="match status" value="1"/>
</dbReference>
<dbReference type="Pfam" id="PF02558">
    <property type="entry name" value="ApbA"/>
    <property type="match status" value="1"/>
</dbReference>
<evidence type="ECO:0000256" key="6">
    <source>
        <dbReference type="ARBA" id="ARBA00022655"/>
    </source>
</evidence>
<sequence>MKISIVGAGAMGSRYGYMLHEAGNEVFLIDSWKEHVDIINKDVLTIEENEHLKKVKIPAMLPENAHEVPDLVILFTKSMGLEPMLKAVKGILGKDTKVLCLLNGLGHTETLEKYIDKKNIFMGVTLWTANLKGPGHVILTGDGSLEIQNIDPSMKTEAEEICNVLNGAGLKAHYSENVMFSIWRKACVNGTLNSTCTILDCNIKQFGELKEAPQLIRSIIKEFSEVAHKYGVVLDVEEVASKVEAVYDPSQAGEHYPSMHQDLIQKHRLTEIDYINGYVSRKGKEFNIDTKYNDLLTMLVHAKEQLLIK</sequence>
<dbReference type="EC" id="1.1.1.169" evidence="4 11"/>
<dbReference type="InterPro" id="IPR008927">
    <property type="entry name" value="6-PGluconate_DH-like_C_sf"/>
</dbReference>
<reference evidence="14 15" key="1">
    <citation type="submission" date="2014-01" db="EMBL/GenBank/DDBJ databases">
        <title>Plasmidome dynamics in the species complex Clostridium novyi sensu lato converts strains of independent lineages into distinctly different pathogens.</title>
        <authorList>
            <person name="Skarin H."/>
            <person name="Segerman B."/>
        </authorList>
    </citation>
    <scope>NUCLEOTIDE SEQUENCE [LARGE SCALE GENOMIC DNA]</scope>
    <source>
        <strain evidence="14 15">4552</strain>
    </source>
</reference>
<comment type="function">
    <text evidence="1 11">Catalyzes the NADPH-dependent reduction of ketopantoate into pantoic acid.</text>
</comment>
<comment type="pathway">
    <text evidence="2 11">Cofactor biosynthesis; (R)-pantothenate biosynthesis; (R)-pantoate from 3-methyl-2-oxobutanoate: step 2/2.</text>
</comment>
<evidence type="ECO:0000256" key="5">
    <source>
        <dbReference type="ARBA" id="ARBA00019465"/>
    </source>
</evidence>
<protein>
    <recommendedName>
        <fullName evidence="5 11">2-dehydropantoate 2-reductase</fullName>
        <ecNumber evidence="4 11">1.1.1.169</ecNumber>
    </recommendedName>
    <alternativeName>
        <fullName evidence="9 11">Ketopantoate reductase</fullName>
    </alternativeName>
</protein>
<accession>A0A0A0IBE7</accession>
<dbReference type="PANTHER" id="PTHR43765">
    <property type="entry name" value="2-DEHYDROPANTOATE 2-REDUCTASE-RELATED"/>
    <property type="match status" value="1"/>
</dbReference>
<keyword evidence="8 11" id="KW-0560">Oxidoreductase</keyword>
<dbReference type="UniPathway" id="UPA00028">
    <property type="reaction ID" value="UER00004"/>
</dbReference>
<dbReference type="GO" id="GO:0008677">
    <property type="term" value="F:2-dehydropantoate 2-reductase activity"/>
    <property type="evidence" value="ECO:0007669"/>
    <property type="project" value="UniProtKB-EC"/>
</dbReference>
<evidence type="ECO:0000313" key="15">
    <source>
        <dbReference type="Proteomes" id="UP000030012"/>
    </source>
</evidence>
<evidence type="ECO:0000259" key="12">
    <source>
        <dbReference type="Pfam" id="PF02558"/>
    </source>
</evidence>
<dbReference type="NCBIfam" id="TIGR00745">
    <property type="entry name" value="apbA_panE"/>
    <property type="match status" value="1"/>
</dbReference>
<evidence type="ECO:0000256" key="7">
    <source>
        <dbReference type="ARBA" id="ARBA00022857"/>
    </source>
</evidence>
<evidence type="ECO:0000256" key="11">
    <source>
        <dbReference type="RuleBase" id="RU362068"/>
    </source>
</evidence>
<dbReference type="InterPro" id="IPR013332">
    <property type="entry name" value="KPR_N"/>
</dbReference>
<dbReference type="InterPro" id="IPR036291">
    <property type="entry name" value="NAD(P)-bd_dom_sf"/>
</dbReference>
<evidence type="ECO:0000259" key="13">
    <source>
        <dbReference type="Pfam" id="PF08546"/>
    </source>
</evidence>
<comment type="similarity">
    <text evidence="3 11">Belongs to the ketopantoate reductase family.</text>
</comment>
<evidence type="ECO:0000256" key="8">
    <source>
        <dbReference type="ARBA" id="ARBA00023002"/>
    </source>
</evidence>
<gene>
    <name evidence="14" type="ORF">Z968_05000</name>
</gene>
<evidence type="ECO:0000313" key="14">
    <source>
        <dbReference type="EMBL" id="KGM96940.1"/>
    </source>
</evidence>
<evidence type="ECO:0000256" key="1">
    <source>
        <dbReference type="ARBA" id="ARBA00002919"/>
    </source>
</evidence>
<dbReference type="Proteomes" id="UP000030012">
    <property type="component" value="Unassembled WGS sequence"/>
</dbReference>